<feature type="compositionally biased region" description="Low complexity" evidence="1">
    <location>
        <begin position="10"/>
        <end position="36"/>
    </location>
</feature>
<reference evidence="3" key="1">
    <citation type="submission" date="2022-11" db="UniProtKB">
        <authorList>
            <consortium name="WormBaseParasite"/>
        </authorList>
    </citation>
    <scope>IDENTIFICATION</scope>
</reference>
<keyword evidence="2" id="KW-1185">Reference proteome</keyword>
<evidence type="ECO:0000256" key="1">
    <source>
        <dbReference type="SAM" id="MobiDB-lite"/>
    </source>
</evidence>
<dbReference type="WBParaSite" id="PSU_v2.g20689.t1">
    <property type="protein sequence ID" value="PSU_v2.g20689.t1"/>
    <property type="gene ID" value="PSU_v2.g20689"/>
</dbReference>
<feature type="region of interest" description="Disordered" evidence="1">
    <location>
        <begin position="1"/>
        <end position="36"/>
    </location>
</feature>
<evidence type="ECO:0000313" key="3">
    <source>
        <dbReference type="WBParaSite" id="PSU_v2.g20689.t1"/>
    </source>
</evidence>
<protein>
    <submittedName>
        <fullName evidence="3">Uncharacterized protein</fullName>
    </submittedName>
</protein>
<organism evidence="2 3">
    <name type="scientific">Panagrolaimus superbus</name>
    <dbReference type="NCBI Taxonomy" id="310955"/>
    <lineage>
        <taxon>Eukaryota</taxon>
        <taxon>Metazoa</taxon>
        <taxon>Ecdysozoa</taxon>
        <taxon>Nematoda</taxon>
        <taxon>Chromadorea</taxon>
        <taxon>Rhabditida</taxon>
        <taxon>Tylenchina</taxon>
        <taxon>Panagrolaimomorpha</taxon>
        <taxon>Panagrolaimoidea</taxon>
        <taxon>Panagrolaimidae</taxon>
        <taxon>Panagrolaimus</taxon>
    </lineage>
</organism>
<evidence type="ECO:0000313" key="2">
    <source>
        <dbReference type="Proteomes" id="UP000887577"/>
    </source>
</evidence>
<proteinExistence type="predicted"/>
<accession>A0A914YK19</accession>
<sequence length="70" mass="7814">MCSKENFEFGVDSGVDSIDSDSGVDSSDSDSDSGVGVQDQYRYLDKRRITMINHCLEGLERGDWIFNADE</sequence>
<name>A0A914YK19_9BILA</name>
<dbReference type="AlphaFoldDB" id="A0A914YK19"/>
<dbReference type="Proteomes" id="UP000887577">
    <property type="component" value="Unplaced"/>
</dbReference>